<protein>
    <submittedName>
        <fullName evidence="2">Uncharacterized protein</fullName>
    </submittedName>
</protein>
<feature type="compositionally biased region" description="Basic residues" evidence="1">
    <location>
        <begin position="11"/>
        <end position="24"/>
    </location>
</feature>
<evidence type="ECO:0000313" key="3">
    <source>
        <dbReference type="Proteomes" id="UP000281553"/>
    </source>
</evidence>
<proteinExistence type="predicted"/>
<dbReference type="Proteomes" id="UP000281553">
    <property type="component" value="Unassembled WGS sequence"/>
</dbReference>
<dbReference type="SMR" id="A0A3P6R1D4"/>
<evidence type="ECO:0000256" key="1">
    <source>
        <dbReference type="SAM" id="MobiDB-lite"/>
    </source>
</evidence>
<evidence type="ECO:0000313" key="2">
    <source>
        <dbReference type="EMBL" id="VDK54869.1"/>
    </source>
</evidence>
<dbReference type="EMBL" id="UYRU01019931">
    <property type="protein sequence ID" value="VDK54869.1"/>
    <property type="molecule type" value="Genomic_DNA"/>
</dbReference>
<accession>A0A3P6R1D4</accession>
<organism evidence="2 3">
    <name type="scientific">Dibothriocephalus latus</name>
    <name type="common">Fish tapeworm</name>
    <name type="synonym">Diphyllobothrium latum</name>
    <dbReference type="NCBI Taxonomy" id="60516"/>
    <lineage>
        <taxon>Eukaryota</taxon>
        <taxon>Metazoa</taxon>
        <taxon>Spiralia</taxon>
        <taxon>Lophotrochozoa</taxon>
        <taxon>Platyhelminthes</taxon>
        <taxon>Cestoda</taxon>
        <taxon>Eucestoda</taxon>
        <taxon>Diphyllobothriidea</taxon>
        <taxon>Diphyllobothriidae</taxon>
        <taxon>Dibothriocephalus</taxon>
    </lineage>
</organism>
<sequence length="116" mass="13581">MPSGYSPSRKDKTKRRSRKRRPAHGFKQQTRTYLKWLADMNMSLIRYLRQSEEDRKRGEEKLDRVLAALYDKTASASAPVDVPFLTLLSTISKLDAFNKALSRKQYRQRIVSYPTI</sequence>
<feature type="region of interest" description="Disordered" evidence="1">
    <location>
        <begin position="1"/>
        <end position="27"/>
    </location>
</feature>
<gene>
    <name evidence="2" type="ORF">DILT_LOCUS2058</name>
</gene>
<name>A0A3P6R1D4_DIBLA</name>
<reference evidence="2 3" key="1">
    <citation type="submission" date="2018-11" db="EMBL/GenBank/DDBJ databases">
        <authorList>
            <consortium name="Pathogen Informatics"/>
        </authorList>
    </citation>
    <scope>NUCLEOTIDE SEQUENCE [LARGE SCALE GENOMIC DNA]</scope>
</reference>
<dbReference type="AlphaFoldDB" id="A0A3P6R1D4"/>
<keyword evidence="3" id="KW-1185">Reference proteome</keyword>